<dbReference type="EMBL" id="NHSJ01000037">
    <property type="protein sequence ID" value="PPQ32631.1"/>
    <property type="molecule type" value="Genomic_DNA"/>
</dbReference>
<dbReference type="Gene3D" id="3.40.50.720">
    <property type="entry name" value="NAD(P)-binding Rossmann-like Domain"/>
    <property type="match status" value="1"/>
</dbReference>
<sequence>MPFSWRIQNYALRGVEFILRLALLNASERKACSVSSEAERPRRSEPVERASSFLGHGRLGLPDADGAADDPFVARPLLASKAACEVLVIGRGALFDELLSRVRAEDVSVHAVADDIEECLQLIENDVTPHRVADLPNQASRLNVVISTGLTHFIGAAILARLPESAVIFDLAGLPGSVDYELAKKFDVKVIWTSPPLGVRRDWIEPDVWTEIRAILTSKRASPLSR</sequence>
<evidence type="ECO:0000313" key="2">
    <source>
        <dbReference type="Proteomes" id="UP000239089"/>
    </source>
</evidence>
<evidence type="ECO:0000313" key="1">
    <source>
        <dbReference type="EMBL" id="PPQ32631.1"/>
    </source>
</evidence>
<comment type="caution">
    <text evidence="1">The sequence shown here is derived from an EMBL/GenBank/DDBJ whole genome shotgun (WGS) entry which is preliminary data.</text>
</comment>
<protein>
    <submittedName>
        <fullName evidence="1">Uncharacterized protein</fullName>
    </submittedName>
</protein>
<organism evidence="1 2">
    <name type="scientific">Rhodoblastus sphagnicola</name>
    <dbReference type="NCBI Taxonomy" id="333368"/>
    <lineage>
        <taxon>Bacteria</taxon>
        <taxon>Pseudomonadati</taxon>
        <taxon>Pseudomonadota</taxon>
        <taxon>Alphaproteobacteria</taxon>
        <taxon>Hyphomicrobiales</taxon>
        <taxon>Rhodoblastaceae</taxon>
        <taxon>Rhodoblastus</taxon>
    </lineage>
</organism>
<gene>
    <name evidence="1" type="ORF">CCR94_04705</name>
</gene>
<accession>A0A2S6NDG7</accession>
<reference evidence="1 2" key="1">
    <citation type="journal article" date="2018" name="Arch. Microbiol.">
        <title>New insights into the metabolic potential of the phototrophic purple bacterium Rhodopila globiformis DSM 161(T) from its draft genome sequence and evidence for a vanadium-dependent nitrogenase.</title>
        <authorList>
            <person name="Imhoff J.F."/>
            <person name="Rahn T."/>
            <person name="Kunzel S."/>
            <person name="Neulinger S.C."/>
        </authorList>
    </citation>
    <scope>NUCLEOTIDE SEQUENCE [LARGE SCALE GENOMIC DNA]</scope>
    <source>
        <strain evidence="1 2">DSM 16996</strain>
    </source>
</reference>
<proteinExistence type="predicted"/>
<name>A0A2S6NDG7_9HYPH</name>
<dbReference type="AlphaFoldDB" id="A0A2S6NDG7"/>
<dbReference type="Proteomes" id="UP000239089">
    <property type="component" value="Unassembled WGS sequence"/>
</dbReference>
<keyword evidence="2" id="KW-1185">Reference proteome</keyword>